<keyword evidence="4 16" id="KW-0349">Heme</keyword>
<keyword evidence="3 16" id="KW-0813">Transport</keyword>
<keyword evidence="11 16" id="KW-0560">Oxidoreductase</keyword>
<dbReference type="SUPFAM" id="SSF48264">
    <property type="entry name" value="Cytochrome P450"/>
    <property type="match status" value="1"/>
</dbReference>
<dbReference type="Pfam" id="PF00175">
    <property type="entry name" value="NAD_binding_1"/>
    <property type="match status" value="1"/>
</dbReference>
<comment type="cofactor">
    <cofactor evidence="1 16 17">
        <name>heme</name>
        <dbReference type="ChEBI" id="CHEBI:30413"/>
    </cofactor>
</comment>
<dbReference type="FunFam" id="3.40.50.360:FF:000032">
    <property type="entry name" value="Bifunctional cytochrome P450/NADPH--P450 reductase"/>
    <property type="match status" value="1"/>
</dbReference>
<dbReference type="GO" id="GO:0050660">
    <property type="term" value="F:flavin adenine dinucleotide binding"/>
    <property type="evidence" value="ECO:0007669"/>
    <property type="project" value="TreeGrafter"/>
</dbReference>
<comment type="cofactor">
    <cofactor evidence="16">
        <name>FAD</name>
        <dbReference type="ChEBI" id="CHEBI:57692"/>
    </cofactor>
    <cofactor evidence="16">
        <name>FMN</name>
        <dbReference type="ChEBI" id="CHEBI:58210"/>
    </cofactor>
</comment>
<evidence type="ECO:0000256" key="10">
    <source>
        <dbReference type="ARBA" id="ARBA00022982"/>
    </source>
</evidence>
<evidence type="ECO:0000256" key="14">
    <source>
        <dbReference type="ARBA" id="ARBA00047827"/>
    </source>
</evidence>
<keyword evidence="10 16" id="KW-0249">Electron transport</keyword>
<evidence type="ECO:0000256" key="3">
    <source>
        <dbReference type="ARBA" id="ARBA00022448"/>
    </source>
</evidence>
<evidence type="ECO:0000256" key="1">
    <source>
        <dbReference type="ARBA" id="ARBA00001971"/>
    </source>
</evidence>
<dbReference type="InterPro" id="IPR002401">
    <property type="entry name" value="Cyt_P450_E_grp-I"/>
</dbReference>
<feature type="domain" description="Flavodoxin-like" evidence="18">
    <location>
        <begin position="508"/>
        <end position="649"/>
    </location>
</feature>
<dbReference type="InterPro" id="IPR017938">
    <property type="entry name" value="Riboflavin_synthase-like_b-brl"/>
</dbReference>
<dbReference type="CDD" id="cd11068">
    <property type="entry name" value="CYP120A1"/>
    <property type="match status" value="1"/>
</dbReference>
<dbReference type="InterPro" id="IPR017927">
    <property type="entry name" value="FAD-bd_FR_type"/>
</dbReference>
<feature type="binding site" description="axial binding residue" evidence="17">
    <location>
        <position position="410"/>
    </location>
    <ligand>
        <name>heme</name>
        <dbReference type="ChEBI" id="CHEBI:30413"/>
    </ligand>
    <ligandPart>
        <name>Fe</name>
        <dbReference type="ChEBI" id="CHEBI:18248"/>
    </ligandPart>
</feature>
<dbReference type="PRINTS" id="PR00385">
    <property type="entry name" value="P450"/>
</dbReference>
<dbReference type="PANTHER" id="PTHR19384:SF127">
    <property type="entry name" value="BIFUNCTIONAL CYTOCHROME P450_NADPH--P450 REDUCTASE"/>
    <property type="match status" value="1"/>
</dbReference>
<dbReference type="SUPFAM" id="SSF63380">
    <property type="entry name" value="Riboflavin synthase domain-like"/>
    <property type="match status" value="1"/>
</dbReference>
<evidence type="ECO:0000256" key="12">
    <source>
        <dbReference type="ARBA" id="ARBA00023004"/>
    </source>
</evidence>
<evidence type="ECO:0000256" key="6">
    <source>
        <dbReference type="ARBA" id="ARBA00022643"/>
    </source>
</evidence>
<dbReference type="PRINTS" id="PR00463">
    <property type="entry name" value="EP450I"/>
</dbReference>
<dbReference type="FunFam" id="1.10.630.10:FF:000040">
    <property type="entry name" value="Bifunctional cytochrome P450/NADPH--P450 reductase"/>
    <property type="match status" value="1"/>
</dbReference>
<comment type="similarity">
    <text evidence="2 16">In the N-terminal section; belongs to the cytochrome P450 family.</text>
</comment>
<dbReference type="InterPro" id="IPR003097">
    <property type="entry name" value="CysJ-like_FAD-binding"/>
</dbReference>
<keyword evidence="5 16" id="KW-0285">Flavoprotein</keyword>
<name>A0AAN6TEH8_9PEZI</name>
<dbReference type="GO" id="GO:0070330">
    <property type="term" value="F:aromatase activity"/>
    <property type="evidence" value="ECO:0007669"/>
    <property type="project" value="UniProtKB-UniRule"/>
</dbReference>
<dbReference type="InterPro" id="IPR023173">
    <property type="entry name" value="NADPH_Cyt_P450_Rdtase_alpha"/>
</dbReference>
<dbReference type="Pfam" id="PF00667">
    <property type="entry name" value="FAD_binding_1"/>
    <property type="match status" value="1"/>
</dbReference>
<comment type="caution">
    <text evidence="20">The sequence shown here is derived from an EMBL/GenBank/DDBJ whole genome shotgun (WGS) entry which is preliminary data.</text>
</comment>
<dbReference type="InterPro" id="IPR001433">
    <property type="entry name" value="OxRdtase_FAD/NAD-bd"/>
</dbReference>
<dbReference type="Gene3D" id="2.40.30.10">
    <property type="entry name" value="Translation factors"/>
    <property type="match status" value="1"/>
</dbReference>
<dbReference type="PANTHER" id="PTHR19384">
    <property type="entry name" value="NITRIC OXIDE SYNTHASE-RELATED"/>
    <property type="match status" value="1"/>
</dbReference>
<evidence type="ECO:0000256" key="8">
    <source>
        <dbReference type="ARBA" id="ARBA00022827"/>
    </source>
</evidence>
<dbReference type="InterPro" id="IPR029039">
    <property type="entry name" value="Flavoprotein-like_sf"/>
</dbReference>
<evidence type="ECO:0000256" key="16">
    <source>
        <dbReference type="PIRNR" id="PIRNR000209"/>
    </source>
</evidence>
<evidence type="ECO:0000256" key="9">
    <source>
        <dbReference type="ARBA" id="ARBA00022857"/>
    </source>
</evidence>
<dbReference type="InterPro" id="IPR008254">
    <property type="entry name" value="Flavodoxin/NO_synth"/>
</dbReference>
<accession>A0AAN6TEH8</accession>
<dbReference type="InterPro" id="IPR001128">
    <property type="entry name" value="Cyt_P450"/>
</dbReference>
<dbReference type="InterPro" id="IPR036396">
    <property type="entry name" value="Cyt_P450_sf"/>
</dbReference>
<dbReference type="AlphaFoldDB" id="A0AAN6TEH8"/>
<reference evidence="20" key="1">
    <citation type="journal article" date="2023" name="Mol. Phylogenet. Evol.">
        <title>Genome-scale phylogeny and comparative genomics of the fungal order Sordariales.</title>
        <authorList>
            <person name="Hensen N."/>
            <person name="Bonometti L."/>
            <person name="Westerberg I."/>
            <person name="Brannstrom I.O."/>
            <person name="Guillou S."/>
            <person name="Cros-Aarteil S."/>
            <person name="Calhoun S."/>
            <person name="Haridas S."/>
            <person name="Kuo A."/>
            <person name="Mondo S."/>
            <person name="Pangilinan J."/>
            <person name="Riley R."/>
            <person name="LaButti K."/>
            <person name="Andreopoulos B."/>
            <person name="Lipzen A."/>
            <person name="Chen C."/>
            <person name="Yan M."/>
            <person name="Daum C."/>
            <person name="Ng V."/>
            <person name="Clum A."/>
            <person name="Steindorff A."/>
            <person name="Ohm R.A."/>
            <person name="Martin F."/>
            <person name="Silar P."/>
            <person name="Natvig D.O."/>
            <person name="Lalanne C."/>
            <person name="Gautier V."/>
            <person name="Ament-Velasquez S.L."/>
            <person name="Kruys A."/>
            <person name="Hutchinson M.I."/>
            <person name="Powell A.J."/>
            <person name="Barry K."/>
            <person name="Miller A.N."/>
            <person name="Grigoriev I.V."/>
            <person name="Debuchy R."/>
            <person name="Gladieux P."/>
            <person name="Hiltunen Thoren M."/>
            <person name="Johannesson H."/>
        </authorList>
    </citation>
    <scope>NUCLEOTIDE SEQUENCE</scope>
    <source>
        <strain evidence="20">CBS 508.74</strain>
    </source>
</reference>
<keyword evidence="12 16" id="KW-0408">Iron</keyword>
<comment type="catalytic activity">
    <reaction evidence="15 16">
        <text>2 oxidized [cytochrome P450] + NADPH = 2 reduced [cytochrome P450] + NADP(+) + H(+)</text>
        <dbReference type="Rhea" id="RHEA:24040"/>
        <dbReference type="Rhea" id="RHEA-COMP:14627"/>
        <dbReference type="Rhea" id="RHEA-COMP:14628"/>
        <dbReference type="ChEBI" id="CHEBI:15378"/>
        <dbReference type="ChEBI" id="CHEBI:55376"/>
        <dbReference type="ChEBI" id="CHEBI:57783"/>
        <dbReference type="ChEBI" id="CHEBI:58349"/>
        <dbReference type="ChEBI" id="CHEBI:60344"/>
        <dbReference type="EC" id="1.6.2.4"/>
    </reaction>
</comment>
<dbReference type="GO" id="GO:0003958">
    <property type="term" value="F:NADPH-hemoprotein reductase activity"/>
    <property type="evidence" value="ECO:0007669"/>
    <property type="project" value="UniProtKB-UniRule"/>
</dbReference>
<dbReference type="Gene3D" id="1.20.990.10">
    <property type="entry name" value="NADPH-cytochrome p450 Reductase, Chain A, domain 3"/>
    <property type="match status" value="1"/>
</dbReference>
<dbReference type="SUPFAM" id="SSF52218">
    <property type="entry name" value="Flavoproteins"/>
    <property type="match status" value="1"/>
</dbReference>
<dbReference type="EMBL" id="MU853341">
    <property type="protein sequence ID" value="KAK4112711.1"/>
    <property type="molecule type" value="Genomic_DNA"/>
</dbReference>
<evidence type="ECO:0000256" key="11">
    <source>
        <dbReference type="ARBA" id="ARBA00023002"/>
    </source>
</evidence>
<evidence type="ECO:0000256" key="15">
    <source>
        <dbReference type="ARBA" id="ARBA00049342"/>
    </source>
</evidence>
<dbReference type="Pfam" id="PF00067">
    <property type="entry name" value="p450"/>
    <property type="match status" value="1"/>
</dbReference>
<evidence type="ECO:0000259" key="18">
    <source>
        <dbReference type="PROSITE" id="PS50902"/>
    </source>
</evidence>
<dbReference type="Pfam" id="PF00258">
    <property type="entry name" value="Flavodoxin_1"/>
    <property type="match status" value="1"/>
</dbReference>
<dbReference type="Gene3D" id="1.10.630.10">
    <property type="entry name" value="Cytochrome P450"/>
    <property type="match status" value="1"/>
</dbReference>
<proteinExistence type="inferred from homology"/>
<dbReference type="EC" id="1.6.2.4" evidence="16"/>
<dbReference type="PROSITE" id="PS51384">
    <property type="entry name" value="FAD_FR"/>
    <property type="match status" value="1"/>
</dbReference>
<dbReference type="Gene3D" id="3.40.50.80">
    <property type="entry name" value="Nucleotide-binding domain of ferredoxin-NADP reductase (FNR) module"/>
    <property type="match status" value="1"/>
</dbReference>
<dbReference type="InterPro" id="IPR023206">
    <property type="entry name" value="Bifunctional_P450_P450_red"/>
</dbReference>
<evidence type="ECO:0000256" key="17">
    <source>
        <dbReference type="PIRSR" id="PIRSR000209-1"/>
    </source>
</evidence>
<reference evidence="20" key="2">
    <citation type="submission" date="2023-05" db="EMBL/GenBank/DDBJ databases">
        <authorList>
            <consortium name="Lawrence Berkeley National Laboratory"/>
            <person name="Steindorff A."/>
            <person name="Hensen N."/>
            <person name="Bonometti L."/>
            <person name="Westerberg I."/>
            <person name="Brannstrom I.O."/>
            <person name="Guillou S."/>
            <person name="Cros-Aarteil S."/>
            <person name="Calhoun S."/>
            <person name="Haridas S."/>
            <person name="Kuo A."/>
            <person name="Mondo S."/>
            <person name="Pangilinan J."/>
            <person name="Riley R."/>
            <person name="Labutti K."/>
            <person name="Andreopoulos B."/>
            <person name="Lipzen A."/>
            <person name="Chen C."/>
            <person name="Yanf M."/>
            <person name="Daum C."/>
            <person name="Ng V."/>
            <person name="Clum A."/>
            <person name="Ohm R."/>
            <person name="Martin F."/>
            <person name="Silar P."/>
            <person name="Natvig D."/>
            <person name="Lalanne C."/>
            <person name="Gautier V."/>
            <person name="Ament-Velasquez S.L."/>
            <person name="Kruys A."/>
            <person name="Hutchinson M.I."/>
            <person name="Powell A.J."/>
            <person name="Barry K."/>
            <person name="Miller A.N."/>
            <person name="Grigoriev I.V."/>
            <person name="Debuchy R."/>
            <person name="Gladieux P."/>
            <person name="Thoren M.H."/>
            <person name="Johannesson H."/>
        </authorList>
    </citation>
    <scope>NUCLEOTIDE SEQUENCE</scope>
    <source>
        <strain evidence="20">CBS 508.74</strain>
    </source>
</reference>
<sequence>MGSTPETVPIPGPKGLPFVGSMLDVNIELPLSTWDGFADEYGDIFRVNFPGRTTVWVTTQALAHELCDEKRFRKSIKNALNQVRNGVHDGLFTARDEEPNWGVAHRILMPAFGPASIQGMFPDMLEIATQLALKWARHGPETPIMVTDDFTRLTLDTLALCSMNFRFNSYYHDAMHPFITAMGDFLTESGTRQLRPSFAGIFYRQANKKYWEDIQVLRDTAQAVLDSRKKHPSDRKDLLTAMLDGIDPKTGQKLSDSSIIDNLITFLIAGHETTSGLLSFAFYQLIKHPEAYKRAQAEVDSVLGRGTITVEHTKKLPYISAILRETLRLSPTIPIIALEAKEDTVIGGKYHIPKEQMVLLLLSKIHLDKRVYGETAEQFVPERMLEENFERLLKEFPDCWKPFGNGMRACIGRPFAWQEAVLVMAVLLQNFDFSFDDPNYSLQYKQTLTVKPKDFYMRATLRHGQTPTELEHRLCGGLTAPSAGTKSKSGTVTPTSVSATAAKDRRPMSIYYGSNTGTCESLAQRLAMDAASHGFAATVVEPMDAAKASLPTDRPVVIITASYEGQPPDNAAEFCGWIEGLKGAELQNVSYAVFGCGHHDWSQTFHRIPTLVDRVLEARGGSRICKLGLTDVAEGDMFTDFEQWEDEVFWPALEARYGGAAAAGAGTEAPDSDALSPRLSVRFSNPRSSTLRQDVNEATVVSEKLLTAPISSATPKKHIEIQLPEGVTYRVGDYLAVLPVNPRATIYRAMRRFELAWDAHITIGSDRWTALPTDNPVPVFDVLGSYVELSQPATKRGILTLADSTTDSKTAQQLRDLAGPSYATEISFKRTSILDLLERFPSISLPFGTFLSLLPALRPRQYSISSSPISNPSRATLTYSLFEKPSLASPAHKHVGVATSYLASLLPGDKIQVSVRSTHAFFRLPSPQHAETTPLLMIAAGSGIAPFRGFVQERAAQLAAAGPSRILAPALLFFGCRSPRVDDLYRDEFDKWQAMGAVDVRRAFSRVDLDSSEAEEARGCKHVQDRLWLDREEVKALWERGAKVYVCGSRHLGEGVKKALGRILIGEEKEEEEVGKWYDSVRNERYAIDVFD</sequence>
<protein>
    <recommendedName>
        <fullName evidence="16">Bifunctional cytochrome P450/NADPH--P450 reductase</fullName>
    </recommendedName>
    <domain>
        <recommendedName>
            <fullName evidence="16">Cytochrome P450</fullName>
            <ecNumber evidence="16">1.14.14.1</ecNumber>
        </recommendedName>
    </domain>
    <domain>
        <recommendedName>
            <fullName evidence="16">NADPH--cytochrome P450 reductase</fullName>
            <ecNumber evidence="16">1.6.2.4</ecNumber>
        </recommendedName>
    </domain>
</protein>
<dbReference type="InterPro" id="IPR017972">
    <property type="entry name" value="Cyt_P450_CS"/>
</dbReference>
<evidence type="ECO:0000256" key="13">
    <source>
        <dbReference type="ARBA" id="ARBA00023033"/>
    </source>
</evidence>
<dbReference type="GO" id="GO:0010181">
    <property type="term" value="F:FMN binding"/>
    <property type="evidence" value="ECO:0007669"/>
    <property type="project" value="UniProtKB-UniRule"/>
</dbReference>
<dbReference type="SUPFAM" id="SSF52343">
    <property type="entry name" value="Ferredoxin reductase-like, C-terminal NADP-linked domain"/>
    <property type="match status" value="1"/>
</dbReference>
<dbReference type="PROSITE" id="PS00086">
    <property type="entry name" value="CYTOCHROME_P450"/>
    <property type="match status" value="1"/>
</dbReference>
<dbReference type="CDD" id="cd06206">
    <property type="entry name" value="bifunctional_CYPOR"/>
    <property type="match status" value="1"/>
</dbReference>
<keyword evidence="8 16" id="KW-0274">FAD</keyword>
<dbReference type="GO" id="GO:0020037">
    <property type="term" value="F:heme binding"/>
    <property type="evidence" value="ECO:0007669"/>
    <property type="project" value="UniProtKB-UniRule"/>
</dbReference>
<keyword evidence="21" id="KW-1185">Reference proteome</keyword>
<dbReference type="Gene3D" id="3.40.50.360">
    <property type="match status" value="1"/>
</dbReference>
<comment type="catalytic activity">
    <reaction evidence="14 16">
        <text>an organic molecule + reduced [NADPH--hemoprotein reductase] + O2 = an alcohol + oxidized [NADPH--hemoprotein reductase] + H2O + H(+)</text>
        <dbReference type="Rhea" id="RHEA:17149"/>
        <dbReference type="Rhea" id="RHEA-COMP:11964"/>
        <dbReference type="Rhea" id="RHEA-COMP:11965"/>
        <dbReference type="ChEBI" id="CHEBI:15377"/>
        <dbReference type="ChEBI" id="CHEBI:15378"/>
        <dbReference type="ChEBI" id="CHEBI:15379"/>
        <dbReference type="ChEBI" id="CHEBI:30879"/>
        <dbReference type="ChEBI" id="CHEBI:57618"/>
        <dbReference type="ChEBI" id="CHEBI:58210"/>
        <dbReference type="ChEBI" id="CHEBI:142491"/>
        <dbReference type="EC" id="1.14.14.1"/>
    </reaction>
</comment>
<feature type="domain" description="FAD-binding FR-type" evidence="19">
    <location>
        <begin position="693"/>
        <end position="925"/>
    </location>
</feature>
<organism evidence="20 21">
    <name type="scientific">Canariomyces notabilis</name>
    <dbReference type="NCBI Taxonomy" id="2074819"/>
    <lineage>
        <taxon>Eukaryota</taxon>
        <taxon>Fungi</taxon>
        <taxon>Dikarya</taxon>
        <taxon>Ascomycota</taxon>
        <taxon>Pezizomycotina</taxon>
        <taxon>Sordariomycetes</taxon>
        <taxon>Sordariomycetidae</taxon>
        <taxon>Sordariales</taxon>
        <taxon>Chaetomiaceae</taxon>
        <taxon>Canariomyces</taxon>
    </lineage>
</organism>
<dbReference type="FunFam" id="2.40.30.10:FF:000198">
    <property type="entry name" value="Bifunctional cytochrome P450/NADPH--P450 reductase"/>
    <property type="match status" value="1"/>
</dbReference>
<evidence type="ECO:0000313" key="20">
    <source>
        <dbReference type="EMBL" id="KAK4112711.1"/>
    </source>
</evidence>
<evidence type="ECO:0000256" key="5">
    <source>
        <dbReference type="ARBA" id="ARBA00022630"/>
    </source>
</evidence>
<dbReference type="EC" id="1.14.14.1" evidence="16"/>
<gene>
    <name evidence="20" type="ORF">N656DRAFT_778927</name>
</gene>
<evidence type="ECO:0000256" key="7">
    <source>
        <dbReference type="ARBA" id="ARBA00022723"/>
    </source>
</evidence>
<dbReference type="PROSITE" id="PS50902">
    <property type="entry name" value="FLAVODOXIN_LIKE"/>
    <property type="match status" value="1"/>
</dbReference>
<dbReference type="GO" id="GO:0005506">
    <property type="term" value="F:iron ion binding"/>
    <property type="evidence" value="ECO:0007669"/>
    <property type="project" value="UniProtKB-UniRule"/>
</dbReference>
<dbReference type="PIRSF" id="PIRSF000209">
    <property type="entry name" value="Bifunctional_P450_P450R"/>
    <property type="match status" value="1"/>
</dbReference>
<evidence type="ECO:0000313" key="21">
    <source>
        <dbReference type="Proteomes" id="UP001302812"/>
    </source>
</evidence>
<dbReference type="GeneID" id="89939226"/>
<keyword evidence="7 16" id="KW-0479">Metal-binding</keyword>
<keyword evidence="13 16" id="KW-0503">Monooxygenase</keyword>
<evidence type="ECO:0000259" key="19">
    <source>
        <dbReference type="PROSITE" id="PS51384"/>
    </source>
</evidence>
<dbReference type="InterPro" id="IPR039261">
    <property type="entry name" value="FNR_nucleotide-bd"/>
</dbReference>
<dbReference type="Proteomes" id="UP001302812">
    <property type="component" value="Unassembled WGS sequence"/>
</dbReference>
<keyword evidence="9 16" id="KW-0521">NADP</keyword>
<dbReference type="RefSeq" id="XP_064670281.1">
    <property type="nucleotide sequence ID" value="XM_064815101.1"/>
</dbReference>
<dbReference type="GO" id="GO:0005829">
    <property type="term" value="C:cytosol"/>
    <property type="evidence" value="ECO:0007669"/>
    <property type="project" value="TreeGrafter"/>
</dbReference>
<evidence type="ECO:0000256" key="4">
    <source>
        <dbReference type="ARBA" id="ARBA00022617"/>
    </source>
</evidence>
<keyword evidence="6 16" id="KW-0288">FMN</keyword>
<evidence type="ECO:0000256" key="2">
    <source>
        <dbReference type="ARBA" id="ARBA00010018"/>
    </source>
</evidence>